<dbReference type="EMBL" id="JARKIE010001032">
    <property type="protein sequence ID" value="KAJ7608897.1"/>
    <property type="molecule type" value="Genomic_DNA"/>
</dbReference>
<feature type="transmembrane region" description="Helical" evidence="1">
    <location>
        <begin position="91"/>
        <end position="108"/>
    </location>
</feature>
<keyword evidence="1" id="KW-0812">Transmembrane</keyword>
<name>A0AAD7F8K1_MYCRO</name>
<protein>
    <submittedName>
        <fullName evidence="2">Uncharacterized protein</fullName>
    </submittedName>
</protein>
<keyword evidence="3" id="KW-1185">Reference proteome</keyword>
<evidence type="ECO:0000313" key="3">
    <source>
        <dbReference type="Proteomes" id="UP001221757"/>
    </source>
</evidence>
<keyword evidence="1" id="KW-0472">Membrane</keyword>
<proteinExistence type="predicted"/>
<comment type="caution">
    <text evidence="2">The sequence shown here is derived from an EMBL/GenBank/DDBJ whole genome shotgun (WGS) entry which is preliminary data.</text>
</comment>
<organism evidence="2 3">
    <name type="scientific">Mycena rosella</name>
    <name type="common">Pink bonnet</name>
    <name type="synonym">Agaricus rosellus</name>
    <dbReference type="NCBI Taxonomy" id="1033263"/>
    <lineage>
        <taxon>Eukaryota</taxon>
        <taxon>Fungi</taxon>
        <taxon>Dikarya</taxon>
        <taxon>Basidiomycota</taxon>
        <taxon>Agaricomycotina</taxon>
        <taxon>Agaricomycetes</taxon>
        <taxon>Agaricomycetidae</taxon>
        <taxon>Agaricales</taxon>
        <taxon>Marasmiineae</taxon>
        <taxon>Mycenaceae</taxon>
        <taxon>Mycena</taxon>
    </lineage>
</organism>
<dbReference type="Proteomes" id="UP001221757">
    <property type="component" value="Unassembled WGS sequence"/>
</dbReference>
<dbReference type="AlphaFoldDB" id="A0AAD7F8K1"/>
<keyword evidence="1" id="KW-1133">Transmembrane helix</keyword>
<sequence length="116" mass="12576">MSVYPPPCRSRHRLLLVHLRLVSEPDLRPAGSLLTTLQRTMPCAKSCTHSPSDSAPGNTVDPACWEGAAATATVTDRALPARPCNFTWRRCAPLLSLGSAILLLVLALRRCSRCLV</sequence>
<evidence type="ECO:0000256" key="1">
    <source>
        <dbReference type="SAM" id="Phobius"/>
    </source>
</evidence>
<evidence type="ECO:0000313" key="2">
    <source>
        <dbReference type="EMBL" id="KAJ7608897.1"/>
    </source>
</evidence>
<accession>A0AAD7F8K1</accession>
<reference evidence="2" key="1">
    <citation type="submission" date="2023-03" db="EMBL/GenBank/DDBJ databases">
        <title>Massive genome expansion in bonnet fungi (Mycena s.s.) driven by repeated elements and novel gene families across ecological guilds.</title>
        <authorList>
            <consortium name="Lawrence Berkeley National Laboratory"/>
            <person name="Harder C.B."/>
            <person name="Miyauchi S."/>
            <person name="Viragh M."/>
            <person name="Kuo A."/>
            <person name="Thoen E."/>
            <person name="Andreopoulos B."/>
            <person name="Lu D."/>
            <person name="Skrede I."/>
            <person name="Drula E."/>
            <person name="Henrissat B."/>
            <person name="Morin E."/>
            <person name="Kohler A."/>
            <person name="Barry K."/>
            <person name="LaButti K."/>
            <person name="Morin E."/>
            <person name="Salamov A."/>
            <person name="Lipzen A."/>
            <person name="Mereny Z."/>
            <person name="Hegedus B."/>
            <person name="Baldrian P."/>
            <person name="Stursova M."/>
            <person name="Weitz H."/>
            <person name="Taylor A."/>
            <person name="Grigoriev I.V."/>
            <person name="Nagy L.G."/>
            <person name="Martin F."/>
            <person name="Kauserud H."/>
        </authorList>
    </citation>
    <scope>NUCLEOTIDE SEQUENCE</scope>
    <source>
        <strain evidence="2">CBHHK067</strain>
    </source>
</reference>
<gene>
    <name evidence="2" type="ORF">B0H17DRAFT_1221439</name>
</gene>